<dbReference type="SMART" id="SM00116">
    <property type="entry name" value="CBS"/>
    <property type="match status" value="2"/>
</dbReference>
<evidence type="ECO:0000313" key="5">
    <source>
        <dbReference type="EMBL" id="OHA09764.1"/>
    </source>
</evidence>
<dbReference type="STRING" id="1802281.A3A44_02645"/>
<dbReference type="SUPFAM" id="SSF54631">
    <property type="entry name" value="CBS-domain pair"/>
    <property type="match status" value="1"/>
</dbReference>
<proteinExistence type="predicted"/>
<comment type="caution">
    <text evidence="5">The sequence shown here is derived from an EMBL/GenBank/DDBJ whole genome shotgun (WGS) entry which is preliminary data.</text>
</comment>
<dbReference type="InterPro" id="IPR000644">
    <property type="entry name" value="CBS_dom"/>
</dbReference>
<dbReference type="PROSITE" id="PS51371">
    <property type="entry name" value="CBS"/>
    <property type="match status" value="2"/>
</dbReference>
<evidence type="ECO:0000256" key="2">
    <source>
        <dbReference type="PROSITE-ProRule" id="PRU00703"/>
    </source>
</evidence>
<reference evidence="5 6" key="1">
    <citation type="journal article" date="2016" name="Nat. Commun.">
        <title>Thousands of microbial genomes shed light on interconnected biogeochemical processes in an aquifer system.</title>
        <authorList>
            <person name="Anantharaman K."/>
            <person name="Brown C.T."/>
            <person name="Hug L.A."/>
            <person name="Sharon I."/>
            <person name="Castelle C.J."/>
            <person name="Probst A.J."/>
            <person name="Thomas B.C."/>
            <person name="Singh A."/>
            <person name="Wilkins M.J."/>
            <person name="Karaoz U."/>
            <person name="Brodie E.L."/>
            <person name="Williams K.H."/>
            <person name="Hubbard S.S."/>
            <person name="Banfield J.F."/>
        </authorList>
    </citation>
    <scope>NUCLEOTIDE SEQUENCE [LARGE SCALE GENOMIC DNA]</scope>
</reference>
<dbReference type="PANTHER" id="PTHR43080:SF2">
    <property type="entry name" value="CBS DOMAIN-CONTAINING PROTEIN"/>
    <property type="match status" value="1"/>
</dbReference>
<sequence length="178" mass="19975">MLDHRDIYSMPRSHQDSPGQPTIGVRDIMTMSAVTVRPETPLFEAASVIAKHNFDGVPVIDDAGKLAGILTEYDLVSKGSMVHLPTLQIVLQNLTAFRKDRSQFEKEVKEVSNLKVRDVMNADPLTLPDTATFEEVEAAFREHHRVNPIPVIDAERRVVGVVSRFDVLKPLHMLHESE</sequence>
<name>A0A1G2LDZ5_9BACT</name>
<dbReference type="EMBL" id="MHQT01000013">
    <property type="protein sequence ID" value="OHA09764.1"/>
    <property type="molecule type" value="Genomic_DNA"/>
</dbReference>
<dbReference type="AlphaFoldDB" id="A0A1G2LDZ5"/>
<dbReference type="PANTHER" id="PTHR43080">
    <property type="entry name" value="CBS DOMAIN-CONTAINING PROTEIN CBSX3, MITOCHONDRIAL"/>
    <property type="match status" value="1"/>
</dbReference>
<evidence type="ECO:0000256" key="3">
    <source>
        <dbReference type="SAM" id="MobiDB-lite"/>
    </source>
</evidence>
<protein>
    <recommendedName>
        <fullName evidence="4">CBS domain-containing protein</fullName>
    </recommendedName>
</protein>
<dbReference type="Pfam" id="PF00571">
    <property type="entry name" value="CBS"/>
    <property type="match status" value="2"/>
</dbReference>
<feature type="domain" description="CBS" evidence="4">
    <location>
        <begin position="29"/>
        <end position="86"/>
    </location>
</feature>
<feature type="domain" description="CBS" evidence="4">
    <location>
        <begin position="120"/>
        <end position="177"/>
    </location>
</feature>
<accession>A0A1G2LDZ5</accession>
<evidence type="ECO:0000259" key="4">
    <source>
        <dbReference type="PROSITE" id="PS51371"/>
    </source>
</evidence>
<dbReference type="InterPro" id="IPR051257">
    <property type="entry name" value="Diverse_CBS-Domain"/>
</dbReference>
<feature type="region of interest" description="Disordered" evidence="3">
    <location>
        <begin position="1"/>
        <end position="21"/>
    </location>
</feature>
<gene>
    <name evidence="5" type="ORF">A3A44_02645</name>
</gene>
<organism evidence="5 6">
    <name type="scientific">Candidatus Sungbacteria bacterium RIFCSPLOWO2_01_FULL_60_25</name>
    <dbReference type="NCBI Taxonomy" id="1802281"/>
    <lineage>
        <taxon>Bacteria</taxon>
        <taxon>Candidatus Sungiibacteriota</taxon>
    </lineage>
</organism>
<evidence type="ECO:0000256" key="1">
    <source>
        <dbReference type="ARBA" id="ARBA00023122"/>
    </source>
</evidence>
<dbReference type="InterPro" id="IPR046342">
    <property type="entry name" value="CBS_dom_sf"/>
</dbReference>
<keyword evidence="1 2" id="KW-0129">CBS domain</keyword>
<dbReference type="Gene3D" id="3.10.580.10">
    <property type="entry name" value="CBS-domain"/>
    <property type="match status" value="1"/>
</dbReference>
<evidence type="ECO:0000313" key="6">
    <source>
        <dbReference type="Proteomes" id="UP000178977"/>
    </source>
</evidence>
<dbReference type="Proteomes" id="UP000178977">
    <property type="component" value="Unassembled WGS sequence"/>
</dbReference>